<accession>A0A1H1NMC6</accession>
<feature type="transmembrane region" description="Helical" evidence="1">
    <location>
        <begin position="92"/>
        <end position="113"/>
    </location>
</feature>
<dbReference type="OrthoDB" id="6198779at2"/>
<evidence type="ECO:0000313" key="2">
    <source>
        <dbReference type="EMBL" id="SDS00201.1"/>
    </source>
</evidence>
<sequence>MKPTHYLAILVRIFSVLLILFALRQSSFLLGLMTGQLSGLTVSMAFAISSVVIPILVAIFLWYFPMKVAKTILKPEIDQPVEPMNAPSCLTVLLLAVATYYLYFAIIDAVYWATLWQMSERSQGAFAPLNLSQENKANMLSTIVELLVSAILILKARTISRKMLSLAA</sequence>
<name>A0A1H1NMC6_9GAMM</name>
<reference evidence="3" key="1">
    <citation type="submission" date="2016-10" db="EMBL/GenBank/DDBJ databases">
        <authorList>
            <person name="Varghese N."/>
            <person name="Submissions S."/>
        </authorList>
    </citation>
    <scope>NUCLEOTIDE SEQUENCE [LARGE SCALE GENOMIC DNA]</scope>
    <source>
        <strain evidence="3">JCM 14963</strain>
    </source>
</reference>
<evidence type="ECO:0000313" key="3">
    <source>
        <dbReference type="Proteomes" id="UP000243413"/>
    </source>
</evidence>
<gene>
    <name evidence="2" type="ORF">SAMN05216271_0930</name>
</gene>
<keyword evidence="1" id="KW-0812">Transmembrane</keyword>
<dbReference type="EMBL" id="LT629763">
    <property type="protein sequence ID" value="SDS00201.1"/>
    <property type="molecule type" value="Genomic_DNA"/>
</dbReference>
<feature type="transmembrane region" description="Helical" evidence="1">
    <location>
        <begin position="137"/>
        <end position="154"/>
    </location>
</feature>
<dbReference type="RefSeq" id="WP_092284287.1">
    <property type="nucleotide sequence ID" value="NZ_LT629763.1"/>
</dbReference>
<protein>
    <submittedName>
        <fullName evidence="2">Uncharacterized protein</fullName>
    </submittedName>
</protein>
<feature type="transmembrane region" description="Helical" evidence="1">
    <location>
        <begin position="44"/>
        <end position="64"/>
    </location>
</feature>
<dbReference type="AlphaFoldDB" id="A0A1H1NMC6"/>
<proteinExistence type="predicted"/>
<evidence type="ECO:0000256" key="1">
    <source>
        <dbReference type="SAM" id="Phobius"/>
    </source>
</evidence>
<keyword evidence="1" id="KW-1133">Transmembrane helix</keyword>
<feature type="transmembrane region" description="Helical" evidence="1">
    <location>
        <begin position="7"/>
        <end position="24"/>
    </location>
</feature>
<organism evidence="2 3">
    <name type="scientific">Halopseudomonas sabulinigri</name>
    <dbReference type="NCBI Taxonomy" id="472181"/>
    <lineage>
        <taxon>Bacteria</taxon>
        <taxon>Pseudomonadati</taxon>
        <taxon>Pseudomonadota</taxon>
        <taxon>Gammaproteobacteria</taxon>
        <taxon>Pseudomonadales</taxon>
        <taxon>Pseudomonadaceae</taxon>
        <taxon>Halopseudomonas</taxon>
    </lineage>
</organism>
<dbReference type="Proteomes" id="UP000243413">
    <property type="component" value="Chromosome I"/>
</dbReference>
<keyword evidence="1" id="KW-0472">Membrane</keyword>